<accession>A0ABQ1ZSL3</accession>
<dbReference type="Proteomes" id="UP000637774">
    <property type="component" value="Unassembled WGS sequence"/>
</dbReference>
<evidence type="ECO:0000313" key="3">
    <source>
        <dbReference type="Proteomes" id="UP000637774"/>
    </source>
</evidence>
<dbReference type="EMBL" id="BMGY01000001">
    <property type="protein sequence ID" value="GGH78321.1"/>
    <property type="molecule type" value="Genomic_DNA"/>
</dbReference>
<comment type="caution">
    <text evidence="2">The sequence shown here is derived from an EMBL/GenBank/DDBJ whole genome shotgun (WGS) entry which is preliminary data.</text>
</comment>
<gene>
    <name evidence="2" type="ORF">GCM10011495_00350</name>
</gene>
<protein>
    <submittedName>
        <fullName evidence="2">Uncharacterized protein</fullName>
    </submittedName>
</protein>
<keyword evidence="3" id="KW-1185">Reference proteome</keyword>
<evidence type="ECO:0000256" key="1">
    <source>
        <dbReference type="SAM" id="Phobius"/>
    </source>
</evidence>
<keyword evidence="1" id="KW-1133">Transmembrane helix</keyword>
<feature type="transmembrane region" description="Helical" evidence="1">
    <location>
        <begin position="12"/>
        <end position="30"/>
    </location>
</feature>
<evidence type="ECO:0000313" key="2">
    <source>
        <dbReference type="EMBL" id="GGH78321.1"/>
    </source>
</evidence>
<keyword evidence="1" id="KW-0812">Transmembrane</keyword>
<feature type="transmembrane region" description="Helical" evidence="1">
    <location>
        <begin position="42"/>
        <end position="64"/>
    </location>
</feature>
<proteinExistence type="predicted"/>
<organism evidence="2 3">
    <name type="scientific">Hymenobacter frigidus</name>
    <dbReference type="NCBI Taxonomy" id="1524095"/>
    <lineage>
        <taxon>Bacteria</taxon>
        <taxon>Pseudomonadati</taxon>
        <taxon>Bacteroidota</taxon>
        <taxon>Cytophagia</taxon>
        <taxon>Cytophagales</taxon>
        <taxon>Hymenobacteraceae</taxon>
        <taxon>Hymenobacter</taxon>
    </lineage>
</organism>
<name>A0ABQ1ZSL3_9BACT</name>
<reference evidence="3" key="1">
    <citation type="journal article" date="2019" name="Int. J. Syst. Evol. Microbiol.">
        <title>The Global Catalogue of Microorganisms (GCM) 10K type strain sequencing project: providing services to taxonomists for standard genome sequencing and annotation.</title>
        <authorList>
            <consortium name="The Broad Institute Genomics Platform"/>
            <consortium name="The Broad Institute Genome Sequencing Center for Infectious Disease"/>
            <person name="Wu L."/>
            <person name="Ma J."/>
        </authorList>
    </citation>
    <scope>NUCLEOTIDE SEQUENCE [LARGE SCALE GENOMIC DNA]</scope>
    <source>
        <strain evidence="3">CGMCC 1.14966</strain>
    </source>
</reference>
<keyword evidence="1" id="KW-0472">Membrane</keyword>
<sequence>MVTTATSRFKIRGFAGIVLIALGIGLALVFKRTSDWPAEARTLALAVAYCAGIGGAAFFVSYTQQLEFKQLKPALTGMAALLAMMLLLKL</sequence>